<reference evidence="10 11" key="1">
    <citation type="journal article" date="2012" name="G3 (Bethesda)">
        <title>Pichia sorbitophila, an interspecies yeast hybrid reveals early steps of genome resolution following polyploidization.</title>
        <authorList>
            <person name="Leh Louis V."/>
            <person name="Despons L."/>
            <person name="Friedrich A."/>
            <person name="Martin T."/>
            <person name="Durrens P."/>
            <person name="Casaregola S."/>
            <person name="Neuveglise C."/>
            <person name="Fairhead C."/>
            <person name="Marck C."/>
            <person name="Cruz J.A."/>
            <person name="Straub M.L."/>
            <person name="Kugler V."/>
            <person name="Sacerdot C."/>
            <person name="Uzunov Z."/>
            <person name="Thierry A."/>
            <person name="Weiss S."/>
            <person name="Bleykasten C."/>
            <person name="De Montigny J."/>
            <person name="Jacques N."/>
            <person name="Jung P."/>
            <person name="Lemaire M."/>
            <person name="Mallet S."/>
            <person name="Morel G."/>
            <person name="Richard G.F."/>
            <person name="Sarkar A."/>
            <person name="Savel G."/>
            <person name="Schacherer J."/>
            <person name="Seret M.L."/>
            <person name="Talla E."/>
            <person name="Samson G."/>
            <person name="Jubin C."/>
            <person name="Poulain J."/>
            <person name="Vacherie B."/>
            <person name="Barbe V."/>
            <person name="Pelletier E."/>
            <person name="Sherman D.J."/>
            <person name="Westhof E."/>
            <person name="Weissenbach J."/>
            <person name="Baret P.V."/>
            <person name="Wincker P."/>
            <person name="Gaillardin C."/>
            <person name="Dujon B."/>
            <person name="Souciet J.L."/>
        </authorList>
    </citation>
    <scope>NUCLEOTIDE SEQUENCE [LARGE SCALE GENOMIC DNA]</scope>
    <source>
        <strain evidence="11">ATCC MYA-4447 / BCRC 22081 / CBS 7064 / NBRC 10061 / NRRL Y-12695</strain>
    </source>
</reference>
<proteinExistence type="inferred from homology"/>
<evidence type="ECO:0000256" key="9">
    <source>
        <dbReference type="SAM" id="MobiDB-lite"/>
    </source>
</evidence>
<dbReference type="OMA" id="AAETKYW"/>
<feature type="region of interest" description="Disordered" evidence="9">
    <location>
        <begin position="60"/>
        <end position="95"/>
    </location>
</feature>
<comment type="subunit">
    <text evidence="8">Component of the Mediator complex.</text>
</comment>
<dbReference type="Proteomes" id="UP000005222">
    <property type="component" value="Chromosome M"/>
</dbReference>
<dbReference type="GO" id="GO:0003712">
    <property type="term" value="F:transcription coregulator activity"/>
    <property type="evidence" value="ECO:0007669"/>
    <property type="project" value="InterPro"/>
</dbReference>
<protein>
    <recommendedName>
        <fullName evidence="3 8">Mediator of RNA polymerase II transcription subunit 17</fullName>
    </recommendedName>
    <alternativeName>
        <fullName evidence="7 8">Mediator complex subunit 17</fullName>
    </alternativeName>
</protein>
<evidence type="ECO:0000256" key="3">
    <source>
        <dbReference type="ARBA" id="ARBA00019610"/>
    </source>
</evidence>
<dbReference type="AlphaFoldDB" id="G8Y4R9"/>
<evidence type="ECO:0000256" key="2">
    <source>
        <dbReference type="ARBA" id="ARBA00005635"/>
    </source>
</evidence>
<evidence type="ECO:0000256" key="8">
    <source>
        <dbReference type="RuleBase" id="RU364140"/>
    </source>
</evidence>
<evidence type="ECO:0000256" key="7">
    <source>
        <dbReference type="ARBA" id="ARBA00032014"/>
    </source>
</evidence>
<evidence type="ECO:0000256" key="4">
    <source>
        <dbReference type="ARBA" id="ARBA00023015"/>
    </source>
</evidence>
<evidence type="ECO:0000256" key="6">
    <source>
        <dbReference type="ARBA" id="ARBA00023242"/>
    </source>
</evidence>
<dbReference type="GO" id="GO:0070847">
    <property type="term" value="C:core mediator complex"/>
    <property type="evidence" value="ECO:0007669"/>
    <property type="project" value="TreeGrafter"/>
</dbReference>
<sequence length="579" mass="66151">MPEKHLLSLDIDLTSDKYNDPFVRNEETLSVEELIPRILAERKSFADLTEESILKEINAVDDAESDPNTSQVASEAFQEPSNEVSESPDNLTDENSFETIQRKKIELANYIRSAINETSLSLDFVSLLISSIKPNAGKSTISPHLAANIPLGSLNSDRLTGIETSAADTPAAVGQGWKLDSLKRITNLFEDASNILEKQTRKEGNYWNMIHIVLQNNEALCKLKDPVNGSNAIGVRYGFGDSGSSYHDKGLAVLRKNDVDGNISFHPVSDNNKHVNKVFKYVKVKILSEIDDDYMVTGQSSFSQDFLSGDKHEIINEIEKARYFIFEEDLFYFLTREAKVLVNYNVNLIGNKIIIDLNKELIEIEALPYDELNEDELDNYYQNVNKDSCINNDKAQSILVFLKLMLCCFYEYNLKLKQRVPTAVTKWKQNNSHPLILRPLLGHIRHEINLKFTNDLLAEIADKYGKDIKIDFKYSRYTKLEEMSKVSNPFMKSVERPHSTYDVIIENKSNNKVLKIPIEITSTEYYCDLVIRLSVVKYEKEEDSHNNTNGVNLLQITFSEFSEFSECLHWTIKNFINKS</sequence>
<dbReference type="OrthoDB" id="5319830at2759"/>
<dbReference type="FunCoup" id="G8Y4R9">
    <property type="interactions" value="279"/>
</dbReference>
<dbReference type="eggNOG" id="ENOG502QS9H">
    <property type="taxonomic scope" value="Eukaryota"/>
</dbReference>
<keyword evidence="6 8" id="KW-0539">Nucleus</keyword>
<evidence type="ECO:0000313" key="10">
    <source>
        <dbReference type="EMBL" id="CCE85687.1"/>
    </source>
</evidence>
<dbReference type="STRING" id="559304.G8Y4R9"/>
<comment type="subcellular location">
    <subcellularLocation>
        <location evidence="1 8">Nucleus</location>
    </subcellularLocation>
</comment>
<dbReference type="GO" id="GO:0016592">
    <property type="term" value="C:mediator complex"/>
    <property type="evidence" value="ECO:0007669"/>
    <property type="project" value="InterPro"/>
</dbReference>
<comment type="similarity">
    <text evidence="2 8">Belongs to the Mediator complex subunit 17 family.</text>
</comment>
<name>G8Y4R9_PICSO</name>
<evidence type="ECO:0000313" key="11">
    <source>
        <dbReference type="Proteomes" id="UP000005222"/>
    </source>
</evidence>
<keyword evidence="5 8" id="KW-0804">Transcription</keyword>
<evidence type="ECO:0000256" key="5">
    <source>
        <dbReference type="ARBA" id="ARBA00023163"/>
    </source>
</evidence>
<dbReference type="PANTHER" id="PTHR13114">
    <property type="entry name" value="MEDIATOR OF RNA POLYMERASE II TRANSCRIPTION SUBUNIT 17"/>
    <property type="match status" value="1"/>
</dbReference>
<keyword evidence="11" id="KW-1185">Reference proteome</keyword>
<dbReference type="PANTHER" id="PTHR13114:SF7">
    <property type="entry name" value="MEDIATOR OF RNA POLYMERASE II TRANSCRIPTION SUBUNIT 17"/>
    <property type="match status" value="1"/>
</dbReference>
<dbReference type="InterPro" id="IPR019313">
    <property type="entry name" value="Mediator_Med17"/>
</dbReference>
<evidence type="ECO:0000256" key="1">
    <source>
        <dbReference type="ARBA" id="ARBA00004123"/>
    </source>
</evidence>
<gene>
    <name evidence="10" type="primary">Piso0_005308</name>
    <name evidence="8" type="synonym">MED17</name>
    <name evidence="10" type="ORF">GNLVRS01_PISO0M11980g</name>
</gene>
<accession>G8Y4R9</accession>
<keyword evidence="4 8" id="KW-0805">Transcription regulation</keyword>
<organism evidence="10 11">
    <name type="scientific">Pichia sorbitophila (strain ATCC MYA-4447 / BCRC 22081 / CBS 7064 / NBRC 10061 / NRRL Y-12695)</name>
    <name type="common">Hybrid yeast</name>
    <dbReference type="NCBI Taxonomy" id="559304"/>
    <lineage>
        <taxon>Eukaryota</taxon>
        <taxon>Fungi</taxon>
        <taxon>Dikarya</taxon>
        <taxon>Ascomycota</taxon>
        <taxon>Saccharomycotina</taxon>
        <taxon>Pichiomycetes</taxon>
        <taxon>Debaryomycetaceae</taxon>
        <taxon>Millerozyma</taxon>
    </lineage>
</organism>
<dbReference type="GO" id="GO:0006357">
    <property type="term" value="P:regulation of transcription by RNA polymerase II"/>
    <property type="evidence" value="ECO:0007669"/>
    <property type="project" value="InterPro"/>
</dbReference>
<dbReference type="EMBL" id="FO082047">
    <property type="protein sequence ID" value="CCE85687.1"/>
    <property type="molecule type" value="Genomic_DNA"/>
</dbReference>
<comment type="function">
    <text evidence="8">Component of the Mediator complex, a coactivator involved in the regulated transcription of nearly all RNA polymerase II-dependent genes. Mediator functions as a bridge to convey information from gene-specific regulatory proteins to the basal RNA polymerase II transcription machinery. Mediator is recruited to promoters by direct interactions with regulatory proteins and serves as a scaffold for the assembly of a functional preinitiation complex with RNA polymerase II and the general transcription factors.</text>
</comment>
<keyword evidence="8" id="KW-0010">Activator</keyword>
<dbReference type="HOGENOM" id="CLU_023188_1_0_1"/>
<feature type="compositionally biased region" description="Polar residues" evidence="9">
    <location>
        <begin position="66"/>
        <end position="90"/>
    </location>
</feature>
<dbReference type="InParanoid" id="G8Y4R9"/>
<dbReference type="Pfam" id="PF10156">
    <property type="entry name" value="Med17"/>
    <property type="match status" value="1"/>
</dbReference>
<dbReference type="Gene3D" id="6.10.250.2620">
    <property type="match status" value="1"/>
</dbReference>